<gene>
    <name evidence="2" type="ORF">K503DRAFT_869010</name>
</gene>
<keyword evidence="1" id="KW-0472">Membrane</keyword>
<sequence length="270" mass="30323">MSFLYLGVRTVHWTTSRRFPHAVLPTSLNYRYGVSEIVNRLVWYHDFDNCTVLIQNWMATVTNIMLGVIMIARLHAMYQQSRRMLVFLVLIFSAVTIASVVIIIMQSSISTVSEEIILSGYSQCIDVGNDIFLATVTWIFGAVWEIVALCLAVWIAIKHFREVSTGRTIGDCFTALIKSHVFYFASFAAVTCLTLGTLSPQLSNASAVVMDFYNGLLQISSVVQMFVLGLRLVLSIRKFNAKVVANSDEATAMTSIKFRERTRMSTDNDV</sequence>
<name>A0A1B7MNX2_9AGAM</name>
<dbReference type="Proteomes" id="UP000092154">
    <property type="component" value="Unassembled WGS sequence"/>
</dbReference>
<feature type="transmembrane region" description="Helical" evidence="1">
    <location>
        <begin position="212"/>
        <end position="234"/>
    </location>
</feature>
<evidence type="ECO:0008006" key="4">
    <source>
        <dbReference type="Google" id="ProtNLM"/>
    </source>
</evidence>
<keyword evidence="3" id="KW-1185">Reference proteome</keyword>
<keyword evidence="1" id="KW-0812">Transmembrane</keyword>
<proteinExistence type="predicted"/>
<evidence type="ECO:0000256" key="1">
    <source>
        <dbReference type="SAM" id="Phobius"/>
    </source>
</evidence>
<evidence type="ECO:0000313" key="2">
    <source>
        <dbReference type="EMBL" id="OAX34302.1"/>
    </source>
</evidence>
<organism evidence="2 3">
    <name type="scientific">Rhizopogon vinicolor AM-OR11-026</name>
    <dbReference type="NCBI Taxonomy" id="1314800"/>
    <lineage>
        <taxon>Eukaryota</taxon>
        <taxon>Fungi</taxon>
        <taxon>Dikarya</taxon>
        <taxon>Basidiomycota</taxon>
        <taxon>Agaricomycotina</taxon>
        <taxon>Agaricomycetes</taxon>
        <taxon>Agaricomycetidae</taxon>
        <taxon>Boletales</taxon>
        <taxon>Suillineae</taxon>
        <taxon>Rhizopogonaceae</taxon>
        <taxon>Rhizopogon</taxon>
    </lineage>
</organism>
<dbReference type="InParanoid" id="A0A1B7MNX2"/>
<feature type="transmembrane region" description="Helical" evidence="1">
    <location>
        <begin position="84"/>
        <end position="105"/>
    </location>
</feature>
<evidence type="ECO:0000313" key="3">
    <source>
        <dbReference type="Proteomes" id="UP000092154"/>
    </source>
</evidence>
<protein>
    <recommendedName>
        <fullName evidence="4">G-protein coupled receptors family 3 profile domain-containing protein</fullName>
    </recommendedName>
</protein>
<keyword evidence="1" id="KW-1133">Transmembrane helix</keyword>
<accession>A0A1B7MNX2</accession>
<reference evidence="2 3" key="1">
    <citation type="submission" date="2016-06" db="EMBL/GenBank/DDBJ databases">
        <title>Comparative genomics of the ectomycorrhizal sister species Rhizopogon vinicolor and Rhizopogon vesiculosus (Basidiomycota: Boletales) reveals a divergence of the mating type B locus.</title>
        <authorList>
            <consortium name="DOE Joint Genome Institute"/>
            <person name="Mujic A.B."/>
            <person name="Kuo A."/>
            <person name="Tritt A."/>
            <person name="Lipzen A."/>
            <person name="Chen C."/>
            <person name="Johnson J."/>
            <person name="Sharma A."/>
            <person name="Barry K."/>
            <person name="Grigoriev I.V."/>
            <person name="Spatafora J.W."/>
        </authorList>
    </citation>
    <scope>NUCLEOTIDE SEQUENCE [LARGE SCALE GENOMIC DNA]</scope>
    <source>
        <strain evidence="2 3">AM-OR11-026</strain>
    </source>
</reference>
<feature type="transmembrane region" description="Helical" evidence="1">
    <location>
        <begin position="131"/>
        <end position="157"/>
    </location>
</feature>
<dbReference type="EMBL" id="KV448630">
    <property type="protein sequence ID" value="OAX34302.1"/>
    <property type="molecule type" value="Genomic_DNA"/>
</dbReference>
<dbReference type="OrthoDB" id="3341843at2759"/>
<dbReference type="AlphaFoldDB" id="A0A1B7MNX2"/>
<feature type="transmembrane region" description="Helical" evidence="1">
    <location>
        <begin position="52"/>
        <end position="72"/>
    </location>
</feature>
<feature type="transmembrane region" description="Helical" evidence="1">
    <location>
        <begin position="181"/>
        <end position="200"/>
    </location>
</feature>